<proteinExistence type="predicted"/>
<organism evidence="2 3">
    <name type="scientific">Coemansia guatemalensis</name>
    <dbReference type="NCBI Taxonomy" id="2761395"/>
    <lineage>
        <taxon>Eukaryota</taxon>
        <taxon>Fungi</taxon>
        <taxon>Fungi incertae sedis</taxon>
        <taxon>Zoopagomycota</taxon>
        <taxon>Kickxellomycotina</taxon>
        <taxon>Kickxellomycetes</taxon>
        <taxon>Kickxellales</taxon>
        <taxon>Kickxellaceae</taxon>
        <taxon>Coemansia</taxon>
    </lineage>
</organism>
<feature type="region of interest" description="Disordered" evidence="1">
    <location>
        <begin position="1"/>
        <end position="133"/>
    </location>
</feature>
<gene>
    <name evidence="2" type="ORF">H4R20_006853</name>
</gene>
<evidence type="ECO:0000256" key="1">
    <source>
        <dbReference type="SAM" id="MobiDB-lite"/>
    </source>
</evidence>
<evidence type="ECO:0000313" key="2">
    <source>
        <dbReference type="EMBL" id="KAJ2791549.1"/>
    </source>
</evidence>
<keyword evidence="3" id="KW-1185">Reference proteome</keyword>
<evidence type="ECO:0000313" key="3">
    <source>
        <dbReference type="Proteomes" id="UP001140094"/>
    </source>
</evidence>
<feature type="compositionally biased region" description="Basic residues" evidence="1">
    <location>
        <begin position="1"/>
        <end position="18"/>
    </location>
</feature>
<dbReference type="Proteomes" id="UP001140094">
    <property type="component" value="Unassembled WGS sequence"/>
</dbReference>
<protein>
    <submittedName>
        <fullName evidence="2">Uncharacterized protein</fullName>
    </submittedName>
</protein>
<dbReference type="AlphaFoldDB" id="A0A9W8HTY6"/>
<sequence length="133" mass="14389">MMQHYRTHLSSKSRRNASPRKVVFVEQPGDPYRRPASGMYSAQVFAGSHPIQHHQQHHPYGPPPSSAPPLRSHPRAPISPPAGRPHYALPSSVHMPRGPAAVPGPPAPPRNFPGAAMSKHSPAVAHPGSMAFY</sequence>
<reference evidence="2" key="1">
    <citation type="submission" date="2022-07" db="EMBL/GenBank/DDBJ databases">
        <title>Phylogenomic reconstructions and comparative analyses of Kickxellomycotina fungi.</title>
        <authorList>
            <person name="Reynolds N.K."/>
            <person name="Stajich J.E."/>
            <person name="Barry K."/>
            <person name="Grigoriev I.V."/>
            <person name="Crous P."/>
            <person name="Smith M.E."/>
        </authorList>
    </citation>
    <scope>NUCLEOTIDE SEQUENCE</scope>
    <source>
        <strain evidence="2">NRRL 1565</strain>
    </source>
</reference>
<dbReference type="EMBL" id="JANBUO010003300">
    <property type="protein sequence ID" value="KAJ2791549.1"/>
    <property type="molecule type" value="Genomic_DNA"/>
</dbReference>
<comment type="caution">
    <text evidence="2">The sequence shown here is derived from an EMBL/GenBank/DDBJ whole genome shotgun (WGS) entry which is preliminary data.</text>
</comment>
<accession>A0A9W8HTY6</accession>
<feature type="compositionally biased region" description="Pro residues" evidence="1">
    <location>
        <begin position="102"/>
        <end position="111"/>
    </location>
</feature>
<name>A0A9W8HTY6_9FUNG</name>